<feature type="transmembrane region" description="Helical" evidence="2">
    <location>
        <begin position="395"/>
        <end position="417"/>
    </location>
</feature>
<keyword evidence="2" id="KW-0812">Transmembrane</keyword>
<feature type="signal peptide" evidence="3">
    <location>
        <begin position="1"/>
        <end position="16"/>
    </location>
</feature>
<protein>
    <recommendedName>
        <fullName evidence="6">Peptidase</fullName>
    </recommendedName>
</protein>
<feature type="region of interest" description="Disordered" evidence="1">
    <location>
        <begin position="174"/>
        <end position="212"/>
    </location>
</feature>
<keyword evidence="3" id="KW-0732">Signal</keyword>
<keyword evidence="5" id="KW-1185">Reference proteome</keyword>
<gene>
    <name evidence="4" type="ORF">HCN08_06285</name>
</gene>
<evidence type="ECO:0000256" key="2">
    <source>
        <dbReference type="SAM" id="Phobius"/>
    </source>
</evidence>
<proteinExistence type="predicted"/>
<evidence type="ECO:0000313" key="4">
    <source>
        <dbReference type="EMBL" id="NJP43018.1"/>
    </source>
</evidence>
<keyword evidence="2" id="KW-0472">Membrane</keyword>
<reference evidence="4 5" key="1">
    <citation type="submission" date="2020-03" db="EMBL/GenBank/DDBJ databases">
        <title>WGS of actinomycetes isolated from Thailand.</title>
        <authorList>
            <person name="Thawai C."/>
        </authorList>
    </citation>
    <scope>NUCLEOTIDE SEQUENCE [LARGE SCALE GENOMIC DNA]</scope>
    <source>
        <strain evidence="4 5">PRB2-1</strain>
    </source>
</reference>
<name>A0ABX0ZN08_9ACTN</name>
<comment type="caution">
    <text evidence="4">The sequence shown here is derived from an EMBL/GenBank/DDBJ whole genome shotgun (WGS) entry which is preliminary data.</text>
</comment>
<feature type="chain" id="PRO_5045185329" description="Peptidase" evidence="3">
    <location>
        <begin position="17"/>
        <end position="444"/>
    </location>
</feature>
<sequence length="444" mass="45135">MGALAALGVLAGPAYADGTGGATPGAPATWQPQGAQLTGAATTADAPAMKPGVTYRDVVKSGETRVYGVALDSVSSAYVSAFALPPLGGRVAYGDGIELKLESADGDTCDSDDAHFRTDGGVRPVGTAVARTIEKDGSCQDANQYTLSVHRTSDGASDPTPWPLELRFVLEPPLKAGASAGPPPADPDGTGTASPTPLISGTPRQAAGGPSFDTAAAVKTGIWKDRVLPGETRFYKVPVDWGQQATVFADFSTAPTLDDSAFVASGVRLDTYNPVRGLVDDQDHSYDGTQTSVHEQLAPVAYANREADDTDVAVVRFAGWYYFAVTVHPDVAKAVRGPVPVTLRIEVSGAAKAGPAYAGDAGAAGIGVGAHDVSSANGSPQSAASASGSTSARRFLGFAAVGAGVVLLVALGVWTLAARRRPALPDTVTQPGPPPSGFGPPPQW</sequence>
<dbReference type="Proteomes" id="UP000734511">
    <property type="component" value="Unassembled WGS sequence"/>
</dbReference>
<dbReference type="RefSeq" id="WP_167981864.1">
    <property type="nucleotide sequence ID" value="NZ_JAATEJ010000003.1"/>
</dbReference>
<feature type="compositionally biased region" description="Pro residues" evidence="1">
    <location>
        <begin position="431"/>
        <end position="444"/>
    </location>
</feature>
<keyword evidence="2" id="KW-1133">Transmembrane helix</keyword>
<evidence type="ECO:0000256" key="3">
    <source>
        <dbReference type="SAM" id="SignalP"/>
    </source>
</evidence>
<accession>A0ABX0ZN08</accession>
<feature type="compositionally biased region" description="Polar residues" evidence="1">
    <location>
        <begin position="194"/>
        <end position="203"/>
    </location>
</feature>
<evidence type="ECO:0000313" key="5">
    <source>
        <dbReference type="Proteomes" id="UP000734511"/>
    </source>
</evidence>
<evidence type="ECO:0000256" key="1">
    <source>
        <dbReference type="SAM" id="MobiDB-lite"/>
    </source>
</evidence>
<organism evidence="4 5">
    <name type="scientific">Actinacidiphila epipremni</name>
    <dbReference type="NCBI Taxonomy" id="2053013"/>
    <lineage>
        <taxon>Bacteria</taxon>
        <taxon>Bacillati</taxon>
        <taxon>Actinomycetota</taxon>
        <taxon>Actinomycetes</taxon>
        <taxon>Kitasatosporales</taxon>
        <taxon>Streptomycetaceae</taxon>
        <taxon>Actinacidiphila</taxon>
    </lineage>
</organism>
<feature type="region of interest" description="Disordered" evidence="1">
    <location>
        <begin position="424"/>
        <end position="444"/>
    </location>
</feature>
<dbReference type="EMBL" id="JAATEJ010000003">
    <property type="protein sequence ID" value="NJP43018.1"/>
    <property type="molecule type" value="Genomic_DNA"/>
</dbReference>
<evidence type="ECO:0008006" key="6">
    <source>
        <dbReference type="Google" id="ProtNLM"/>
    </source>
</evidence>